<dbReference type="PANTHER" id="PTHR36113:SF6">
    <property type="entry name" value="FOSFOMYCIN RESISTANCE PROTEIN FOSX"/>
    <property type="match status" value="1"/>
</dbReference>
<dbReference type="Proteomes" id="UP000234498">
    <property type="component" value="Unassembled WGS sequence"/>
</dbReference>
<evidence type="ECO:0000313" key="3">
    <source>
        <dbReference type="Proteomes" id="UP000234498"/>
    </source>
</evidence>
<sequence length="133" mass="15156">MGDFGLLHHVELQVSNLEASVGPWAWMFDVLGYTPYQEWSGGRSWRHGSTYIVLANAPRDGTHDRRVAGLNHLAFHAGTTRDVDRLWKAAPQHGWNQLYVDRHPWAGGDEHYAAFLDNAERFKVELVATDPKY</sequence>
<dbReference type="SUPFAM" id="SSF54593">
    <property type="entry name" value="Glyoxalase/Bleomycin resistance protein/Dihydroxybiphenyl dioxygenase"/>
    <property type="match status" value="1"/>
</dbReference>
<dbReference type="Gene3D" id="3.10.180.10">
    <property type="entry name" value="2,3-Dihydroxybiphenyl 1,2-Dioxygenase, domain 1"/>
    <property type="match status" value="1"/>
</dbReference>
<dbReference type="InterPro" id="IPR037523">
    <property type="entry name" value="VOC_core"/>
</dbReference>
<dbReference type="InterPro" id="IPR051332">
    <property type="entry name" value="Fosfomycin_Res_Enzymes"/>
</dbReference>
<evidence type="ECO:0000313" key="2">
    <source>
        <dbReference type="EMBL" id="SMX98130.1"/>
    </source>
</evidence>
<dbReference type="InterPro" id="IPR029068">
    <property type="entry name" value="Glyas_Bleomycin-R_OHBP_Dase"/>
</dbReference>
<protein>
    <submittedName>
        <fullName evidence="2">Glyoxalase/Bleomycin resistance protein/Dioxygenase superfamily protein</fullName>
    </submittedName>
</protein>
<evidence type="ECO:0000259" key="1">
    <source>
        <dbReference type="PROSITE" id="PS51819"/>
    </source>
</evidence>
<proteinExistence type="predicted"/>
<dbReference type="GO" id="GO:0051213">
    <property type="term" value="F:dioxygenase activity"/>
    <property type="evidence" value="ECO:0007669"/>
    <property type="project" value="UniProtKB-KW"/>
</dbReference>
<dbReference type="OrthoDB" id="5296884at2"/>
<keyword evidence="2" id="KW-0223">Dioxygenase</keyword>
<dbReference type="PANTHER" id="PTHR36113">
    <property type="entry name" value="LYASE, PUTATIVE-RELATED-RELATED"/>
    <property type="match status" value="1"/>
</dbReference>
<dbReference type="Pfam" id="PF13669">
    <property type="entry name" value="Glyoxalase_4"/>
    <property type="match status" value="1"/>
</dbReference>
<reference evidence="2 3" key="1">
    <citation type="submission" date="2017-03" db="EMBL/GenBank/DDBJ databases">
        <authorList>
            <person name="Afonso C.L."/>
            <person name="Miller P.J."/>
            <person name="Scott M.A."/>
            <person name="Spackman E."/>
            <person name="Goraichik I."/>
            <person name="Dimitrov K.M."/>
            <person name="Suarez D.L."/>
            <person name="Swayne D.E."/>
        </authorList>
    </citation>
    <scope>NUCLEOTIDE SEQUENCE [LARGE SCALE GENOMIC DNA]</scope>
    <source>
        <strain evidence="2 3">Mu101</strain>
    </source>
</reference>
<organism evidence="2 3">
    <name type="scientific">Brevibacterium linens</name>
    <dbReference type="NCBI Taxonomy" id="1703"/>
    <lineage>
        <taxon>Bacteria</taxon>
        <taxon>Bacillati</taxon>
        <taxon>Actinomycetota</taxon>
        <taxon>Actinomycetes</taxon>
        <taxon>Micrococcales</taxon>
        <taxon>Brevibacteriaceae</taxon>
        <taxon>Brevibacterium</taxon>
    </lineage>
</organism>
<name>A0A2H1KEG5_BRELN</name>
<dbReference type="PROSITE" id="PS51819">
    <property type="entry name" value="VOC"/>
    <property type="match status" value="1"/>
</dbReference>
<dbReference type="EMBL" id="FXZA01000034">
    <property type="protein sequence ID" value="SMX98130.1"/>
    <property type="molecule type" value="Genomic_DNA"/>
</dbReference>
<dbReference type="AlphaFoldDB" id="A0A2H1KEG5"/>
<accession>A0A2H1KEG5</accession>
<dbReference type="RefSeq" id="WP_101596696.1">
    <property type="nucleotide sequence ID" value="NZ_FXZA01000034.1"/>
</dbReference>
<gene>
    <name evidence="2" type="ORF">BLIN101_03272</name>
</gene>
<feature type="domain" description="VOC" evidence="1">
    <location>
        <begin position="6"/>
        <end position="129"/>
    </location>
</feature>
<keyword evidence="2" id="KW-0560">Oxidoreductase</keyword>